<evidence type="ECO:0000256" key="4">
    <source>
        <dbReference type="SAM" id="SignalP"/>
    </source>
</evidence>
<accession>A0A9X1BS85</accession>
<gene>
    <name evidence="5" type="ORF">JI742_10815</name>
</gene>
<dbReference type="SUPFAM" id="SSF53474">
    <property type="entry name" value="alpha/beta-Hydrolases"/>
    <property type="match status" value="1"/>
</dbReference>
<evidence type="ECO:0008006" key="7">
    <source>
        <dbReference type="Google" id="ProtNLM"/>
    </source>
</evidence>
<keyword evidence="1" id="KW-0378">Hydrolase</keyword>
<reference evidence="5 6" key="1">
    <citation type="submission" date="2021-01" db="EMBL/GenBank/DDBJ databases">
        <title>Piscinibacter sp. Jin2 Genome sequencing and assembly.</title>
        <authorList>
            <person name="Kim I."/>
        </authorList>
    </citation>
    <scope>NUCLEOTIDE SEQUENCE [LARGE SCALE GENOMIC DNA]</scope>
    <source>
        <strain evidence="5 6">Jin2</strain>
    </source>
</reference>
<keyword evidence="6" id="KW-1185">Reference proteome</keyword>
<feature type="signal peptide" evidence="4">
    <location>
        <begin position="1"/>
        <end position="23"/>
    </location>
</feature>
<sequence length="318" mass="34064">MRRRLLLQGAAALALATSPALRAAEGAAGFDTLDLDWTDTARQRPVPVRLHLPQQATKARPTPLFVISHGIGGSRGGYSWLGRHLASQGIACLHLQHVGSDRSLWGGSVLGLVGRLQAAAQDEEALARTEDFRFALDTLLTSEAGERIDVRRIVATGHSYGANTSLLVAGAQVQREGQPLLLVDPRVAAVVVLSAPPFYGQGEPGDILGNVKVPSLHITCTEDVIRIPGYWSDLADRLRVYEAIGSRRKWLAVFQGGAHSMFTDRNGPGGALNPQAKRASQALVTAFMHAVFEGDERALTAWPGQHADILARFQGPTA</sequence>
<evidence type="ECO:0000256" key="2">
    <source>
        <dbReference type="ARBA" id="ARBA00022963"/>
    </source>
</evidence>
<dbReference type="Proteomes" id="UP000643207">
    <property type="component" value="Unassembled WGS sequence"/>
</dbReference>
<dbReference type="GO" id="GO:0003847">
    <property type="term" value="F:1-alkyl-2-acetylglycerophosphocholine esterase activity"/>
    <property type="evidence" value="ECO:0007669"/>
    <property type="project" value="TreeGrafter"/>
</dbReference>
<keyword evidence="3" id="KW-0443">Lipid metabolism</keyword>
<feature type="chain" id="PRO_5040947317" description="Acetylhydrolase" evidence="4">
    <location>
        <begin position="24"/>
        <end position="318"/>
    </location>
</feature>
<comment type="caution">
    <text evidence="5">The sequence shown here is derived from an EMBL/GenBank/DDBJ whole genome shotgun (WGS) entry which is preliminary data.</text>
</comment>
<evidence type="ECO:0000256" key="1">
    <source>
        <dbReference type="ARBA" id="ARBA00022801"/>
    </source>
</evidence>
<dbReference type="EMBL" id="JAERRA010000002">
    <property type="protein sequence ID" value="MBL0720378.1"/>
    <property type="molecule type" value="Genomic_DNA"/>
</dbReference>
<dbReference type="RefSeq" id="WP_201826767.1">
    <property type="nucleotide sequence ID" value="NZ_JAERRA010000002.1"/>
</dbReference>
<dbReference type="InterPro" id="IPR029058">
    <property type="entry name" value="AB_hydrolase_fold"/>
</dbReference>
<evidence type="ECO:0000313" key="6">
    <source>
        <dbReference type="Proteomes" id="UP000643207"/>
    </source>
</evidence>
<dbReference type="PANTHER" id="PTHR10272">
    <property type="entry name" value="PLATELET-ACTIVATING FACTOR ACETYLHYDROLASE"/>
    <property type="match status" value="1"/>
</dbReference>
<dbReference type="AlphaFoldDB" id="A0A9X1BS85"/>
<organism evidence="5 6">
    <name type="scientific">Aquariibacter lacus</name>
    <dbReference type="NCBI Taxonomy" id="2801332"/>
    <lineage>
        <taxon>Bacteria</taxon>
        <taxon>Pseudomonadati</taxon>
        <taxon>Pseudomonadota</taxon>
        <taxon>Betaproteobacteria</taxon>
        <taxon>Burkholderiales</taxon>
        <taxon>Sphaerotilaceae</taxon>
        <taxon>Aquariibacter</taxon>
    </lineage>
</organism>
<keyword evidence="4" id="KW-0732">Signal</keyword>
<dbReference type="Gene3D" id="3.40.50.1820">
    <property type="entry name" value="alpha/beta hydrolase"/>
    <property type="match status" value="1"/>
</dbReference>
<proteinExistence type="predicted"/>
<name>A0A9X1BS85_9BURK</name>
<keyword evidence="2" id="KW-0442">Lipid degradation</keyword>
<dbReference type="GO" id="GO:0016042">
    <property type="term" value="P:lipid catabolic process"/>
    <property type="evidence" value="ECO:0007669"/>
    <property type="project" value="UniProtKB-KW"/>
</dbReference>
<evidence type="ECO:0000313" key="5">
    <source>
        <dbReference type="EMBL" id="MBL0720378.1"/>
    </source>
</evidence>
<protein>
    <recommendedName>
        <fullName evidence="7">Acetylhydrolase</fullName>
    </recommendedName>
</protein>
<dbReference type="PANTHER" id="PTHR10272:SF0">
    <property type="entry name" value="PLATELET-ACTIVATING FACTOR ACETYLHYDROLASE"/>
    <property type="match status" value="1"/>
</dbReference>
<dbReference type="Pfam" id="PF03403">
    <property type="entry name" value="PAF-AH_p_II"/>
    <property type="match status" value="1"/>
</dbReference>
<evidence type="ECO:0000256" key="3">
    <source>
        <dbReference type="ARBA" id="ARBA00023098"/>
    </source>
</evidence>